<gene>
    <name evidence="3" type="ORF">KSB_34530</name>
</gene>
<protein>
    <recommendedName>
        <fullName evidence="5">NACHT domain-containing protein</fullName>
    </recommendedName>
</protein>
<organism evidence="3 4">
    <name type="scientific">Ktedonobacter robiniae</name>
    <dbReference type="NCBI Taxonomy" id="2778365"/>
    <lineage>
        <taxon>Bacteria</taxon>
        <taxon>Bacillati</taxon>
        <taxon>Chloroflexota</taxon>
        <taxon>Ktedonobacteria</taxon>
        <taxon>Ktedonobacterales</taxon>
        <taxon>Ktedonobacteraceae</taxon>
        <taxon>Ktedonobacter</taxon>
    </lineage>
</organism>
<evidence type="ECO:0000313" key="3">
    <source>
        <dbReference type="EMBL" id="GHO54978.1"/>
    </source>
</evidence>
<dbReference type="SUPFAM" id="SSF48371">
    <property type="entry name" value="ARM repeat"/>
    <property type="match status" value="1"/>
</dbReference>
<accession>A0ABQ3UQJ8</accession>
<feature type="transmembrane region" description="Helical" evidence="2">
    <location>
        <begin position="29"/>
        <end position="50"/>
    </location>
</feature>
<keyword evidence="2" id="KW-0812">Transmembrane</keyword>
<dbReference type="EMBL" id="BNJG01000001">
    <property type="protein sequence ID" value="GHO54978.1"/>
    <property type="molecule type" value="Genomic_DNA"/>
</dbReference>
<reference evidence="3 4" key="1">
    <citation type="journal article" date="2021" name="Int. J. Syst. Evol. Microbiol.">
        <title>Reticulibacter mediterranei gen. nov., sp. nov., within the new family Reticulibacteraceae fam. nov., and Ktedonospora formicarum gen. nov., sp. nov., Ktedonobacter robiniae sp. nov., Dictyobacter formicarum sp. nov. and Dictyobacter arantiisoli sp. nov., belonging to the class Ktedonobacteria.</title>
        <authorList>
            <person name="Yabe S."/>
            <person name="Zheng Y."/>
            <person name="Wang C.M."/>
            <person name="Sakai Y."/>
            <person name="Abe K."/>
            <person name="Yokota A."/>
            <person name="Donadio S."/>
            <person name="Cavaletti L."/>
            <person name="Monciardini P."/>
        </authorList>
    </citation>
    <scope>NUCLEOTIDE SEQUENCE [LARGE SCALE GENOMIC DNA]</scope>
    <source>
        <strain evidence="3 4">SOSP1-30</strain>
    </source>
</reference>
<sequence length="1752" mass="196392">MQPPLPRGSRDARKLSKTRTLPQRILRSLLFAFGVLLGAGLVLVLVLLLLNTQHHPGGASISSALALLLHAPLLLILLCLLFIATFGSTLFGTRLYALWRYARAVEQVQKRFQLLYTPLEAMANIRPTAEQNHHEVTAPTIAVQSEHVSILDLLEQSYAHQLILGVPGAGKTMALRVYQYRAVTHPWRLIFRRGYIPVFVPMKNYSLYLKRYSEVPQEAWVDSNIGLLSFLQESDLPGMEHLAPYLRQLAQQGRLLLLCDGLNEVDSNYLTYVSHEMAELMLHSKNRLVMTCREIDYREQPEFMRLVARGQAACATIYPLQPEQIQQFIERYIVVQDQPWRHTAGQIMQVIDRSRLRYHCTNPMMLFTLMEIIDQIGVERGKQIDTRGRLLRESVVQLVARERRQGRWQGSELREQLVIRFLSVVACAARWANDRNAIQLSVSSASGRWREAELEAFADELIIWLNENPAQGPYPDIEEPDALEEMRDDLPQLLQFTMTADLIDISPNGVLSFRHELIAEYFVAEYFQAAEQQTTKPEIREELLENVGRWSEPVAIWAGLLDDPLVLAEQLGSRGLENRVHLLQALSLALVCVGVLWTPPQADAKRLVMLPPSVEEALSIAVRNRAAREELARIFTRCAEEGGQEVYRSLLPLIMVAGVDDLLLLLDKAVVPVLLFSFLEDVVDDVAYEAQVKHLTQVLGRFGAVVVDHAVELSRPHAERSTRMRASAVNILGGTYHPRAVEPLIERLQDTDIFVMRRATNALYRLGPELTLKRLLQVVEQRDATVATVYMHLAALAILERFMSGQDMQRRVTQMQYLRIVEAIVPMLTSNYQQEPQTQQRARDILVRQALQEEGASSRADRGEKVIDALLLYLPSQNEVAVGNVVQALRAIGPLTTPKLLPFLRQPSEEVRLRVLDVLKETRDLEALPDVLQLLTEAGPTLVRRVSETLYAYAPDSIPGLLESILHATREDSAERAASILKLIGEPAIAPMIEALSPVVLGRTRILVQVLADMHATQAVTRFIELVQTPPDEPLLTIALVRALSQFREPHVVSPLLQMLTSTHPQILEEAIEALSQLGEVALPALIDALDTSHPSQQVQRVQRAILGMNPFPGEELIEALALSSDSQASALLTIFRMRADKSADVLVQHLLSPDQRIQSYLYQALEELPGVAVVPALINGLAQPALREPLSPLLLKHPDVAIARLVELLGAEELGEVAAELLPRFGPGILRPLVEGLDDRRQVACTRAQEVIVALVHQHGDTQTMLTALVKLFALILPDRVREVLFYVLTNELAAISLPALLEGLETAQLLEGVAEALKRLVYLQEHRERVLDSLVEALKDGERRRGAMLTLVQIGAPAVPKMGELITSHDAMLVRSSKEVLRDLGVVALPFIMSALSDYTSLERREAALEVFNTMSPQNIKEQLVTQLSHDDPSDMGMAVTLLLQRIMGESDAFGDRAMVSDLIAHIQTHTEETTNLRLLALLLLLGEPLIVTPLLQALDSDPRQSKLLTALFLLLGRSAQDEALQVFKRGETALELREELAAVLGMNTMSGVIQEYAQSTHLYGPGASRPGMQQMERLSVALRALGGLLAGGQWDVPRLRELRERIPEGAPEHELFSMLLGVRYGPQIQQLKRALRDEQETHEKQLLLVIQQAQAEKERADKLDSQLEELKQEHTEREGDLERGKRERQKMQGNITQLTRENDSLSARLEQMTRERDSLQRERDTLSGQLRAFTGEPSSSADTRRSKRR</sequence>
<name>A0ABQ3UQJ8_9CHLR</name>
<evidence type="ECO:0008006" key="5">
    <source>
        <dbReference type="Google" id="ProtNLM"/>
    </source>
</evidence>
<keyword evidence="2" id="KW-0472">Membrane</keyword>
<feature type="compositionally biased region" description="Basic and acidic residues" evidence="1">
    <location>
        <begin position="1714"/>
        <end position="1728"/>
    </location>
</feature>
<keyword evidence="2" id="KW-1133">Transmembrane helix</keyword>
<evidence type="ECO:0000313" key="4">
    <source>
        <dbReference type="Proteomes" id="UP000654345"/>
    </source>
</evidence>
<feature type="region of interest" description="Disordered" evidence="1">
    <location>
        <begin position="1672"/>
        <end position="1752"/>
    </location>
</feature>
<dbReference type="InterPro" id="IPR027417">
    <property type="entry name" value="P-loop_NTPase"/>
</dbReference>
<dbReference type="Pfam" id="PF13646">
    <property type="entry name" value="HEAT_2"/>
    <property type="match status" value="2"/>
</dbReference>
<dbReference type="Gene3D" id="1.25.10.10">
    <property type="entry name" value="Leucine-rich Repeat Variant"/>
    <property type="match status" value="4"/>
</dbReference>
<dbReference type="InterPro" id="IPR004155">
    <property type="entry name" value="PBS_lyase_HEAT"/>
</dbReference>
<proteinExistence type="predicted"/>
<dbReference type="SUPFAM" id="SSF52540">
    <property type="entry name" value="P-loop containing nucleoside triphosphate hydrolases"/>
    <property type="match status" value="1"/>
</dbReference>
<comment type="caution">
    <text evidence="3">The sequence shown here is derived from an EMBL/GenBank/DDBJ whole genome shotgun (WGS) entry which is preliminary data.</text>
</comment>
<dbReference type="PANTHER" id="PTHR12697">
    <property type="entry name" value="PBS LYASE HEAT-LIKE PROTEIN"/>
    <property type="match status" value="1"/>
</dbReference>
<dbReference type="PANTHER" id="PTHR12697:SF5">
    <property type="entry name" value="DEOXYHYPUSINE HYDROXYLASE"/>
    <property type="match status" value="1"/>
</dbReference>
<dbReference type="Gene3D" id="6.10.250.3110">
    <property type="match status" value="1"/>
</dbReference>
<keyword evidence="4" id="KW-1185">Reference proteome</keyword>
<evidence type="ECO:0000256" key="2">
    <source>
        <dbReference type="SAM" id="Phobius"/>
    </source>
</evidence>
<dbReference type="Gene3D" id="3.40.50.300">
    <property type="entry name" value="P-loop containing nucleotide triphosphate hydrolases"/>
    <property type="match status" value="1"/>
</dbReference>
<dbReference type="SMART" id="SM00567">
    <property type="entry name" value="EZ_HEAT"/>
    <property type="match status" value="7"/>
</dbReference>
<dbReference type="Proteomes" id="UP000654345">
    <property type="component" value="Unassembled WGS sequence"/>
</dbReference>
<dbReference type="InterPro" id="IPR016024">
    <property type="entry name" value="ARM-type_fold"/>
</dbReference>
<evidence type="ECO:0000256" key="1">
    <source>
        <dbReference type="SAM" id="MobiDB-lite"/>
    </source>
</evidence>
<feature type="transmembrane region" description="Helical" evidence="2">
    <location>
        <begin position="70"/>
        <end position="93"/>
    </location>
</feature>
<feature type="compositionally biased region" description="Basic and acidic residues" evidence="1">
    <location>
        <begin position="1672"/>
        <end position="1688"/>
    </location>
</feature>
<dbReference type="InterPro" id="IPR011989">
    <property type="entry name" value="ARM-like"/>
</dbReference>